<feature type="region of interest" description="Disordered" evidence="1">
    <location>
        <begin position="134"/>
        <end position="155"/>
    </location>
</feature>
<dbReference type="RefSeq" id="WP_344667197.1">
    <property type="nucleotide sequence ID" value="NZ_BAAAQN010000022.1"/>
</dbReference>
<comment type="caution">
    <text evidence="2">The sequence shown here is derived from an EMBL/GenBank/DDBJ whole genome shotgun (WGS) entry which is preliminary data.</text>
</comment>
<evidence type="ECO:0000256" key="1">
    <source>
        <dbReference type="SAM" id="MobiDB-lite"/>
    </source>
</evidence>
<keyword evidence="3" id="KW-1185">Reference proteome</keyword>
<organism evidence="2 3">
    <name type="scientific">Catenulispora yoronensis</name>
    <dbReference type="NCBI Taxonomy" id="450799"/>
    <lineage>
        <taxon>Bacteria</taxon>
        <taxon>Bacillati</taxon>
        <taxon>Actinomycetota</taxon>
        <taxon>Actinomycetes</taxon>
        <taxon>Catenulisporales</taxon>
        <taxon>Catenulisporaceae</taxon>
        <taxon>Catenulispora</taxon>
    </lineage>
</organism>
<evidence type="ECO:0000313" key="2">
    <source>
        <dbReference type="EMBL" id="GAA2035658.1"/>
    </source>
</evidence>
<dbReference type="EMBL" id="BAAAQN010000022">
    <property type="protein sequence ID" value="GAA2035658.1"/>
    <property type="molecule type" value="Genomic_DNA"/>
</dbReference>
<dbReference type="Proteomes" id="UP001500751">
    <property type="component" value="Unassembled WGS sequence"/>
</dbReference>
<name>A0ABP5FWR7_9ACTN</name>
<gene>
    <name evidence="2" type="ORF">GCM10009839_40550</name>
</gene>
<protein>
    <submittedName>
        <fullName evidence="2">Uncharacterized protein</fullName>
    </submittedName>
</protein>
<sequence>MANLRAVIELGFRIDELAPWPVDDGDYRWATLDASTAPEVIGTLMAAAAGWCRPEDAEDEYIPSIAEALGWIATSDYLVITAGVQASDGTTTIHPGCCCELNDWRGWSDPDLRSEQWLGHSPQPWTEETAAGLAVHQDKEAKTGSTANATNDEPPQAPVLITTAELPTVLAALRADLIGFLGAAEQWATAVSGDPSLAAAVVANIDHHVSIRGPLAGL</sequence>
<reference evidence="3" key="1">
    <citation type="journal article" date="2019" name="Int. J. Syst. Evol. Microbiol.">
        <title>The Global Catalogue of Microorganisms (GCM) 10K type strain sequencing project: providing services to taxonomists for standard genome sequencing and annotation.</title>
        <authorList>
            <consortium name="The Broad Institute Genomics Platform"/>
            <consortium name="The Broad Institute Genome Sequencing Center for Infectious Disease"/>
            <person name="Wu L."/>
            <person name="Ma J."/>
        </authorList>
    </citation>
    <scope>NUCLEOTIDE SEQUENCE [LARGE SCALE GENOMIC DNA]</scope>
    <source>
        <strain evidence="3">JCM 16014</strain>
    </source>
</reference>
<accession>A0ABP5FWR7</accession>
<feature type="compositionally biased region" description="Polar residues" evidence="1">
    <location>
        <begin position="143"/>
        <end position="153"/>
    </location>
</feature>
<evidence type="ECO:0000313" key="3">
    <source>
        <dbReference type="Proteomes" id="UP001500751"/>
    </source>
</evidence>
<proteinExistence type="predicted"/>